<keyword evidence="12" id="KW-0809">Transit peptide</keyword>
<evidence type="ECO:0000256" key="2">
    <source>
        <dbReference type="ARBA" id="ARBA00004229"/>
    </source>
</evidence>
<keyword evidence="14" id="KW-0472">Membrane</keyword>
<keyword evidence="11" id="KW-0862">Zinc</keyword>
<keyword evidence="6" id="KW-0808">Transferase</keyword>
<dbReference type="PROSITE" id="PS50865">
    <property type="entry name" value="ZF_MYND_2"/>
    <property type="match status" value="1"/>
</dbReference>
<comment type="pathway">
    <text evidence="15">Cofactor biosynthesis; tocopherol biosynthesis.</text>
</comment>
<evidence type="ECO:0000256" key="7">
    <source>
        <dbReference type="ARBA" id="ARBA00022692"/>
    </source>
</evidence>
<dbReference type="Pfam" id="PF01753">
    <property type="entry name" value="zf-MYND"/>
    <property type="match status" value="1"/>
</dbReference>
<comment type="caution">
    <text evidence="20">The sequence shown here is derived from an EMBL/GenBank/DDBJ whole genome shotgun (WGS) entry which is preliminary data.</text>
</comment>
<sequence>MREAMITGEMVELELRRARAGQITGLIALNNHLGVRPGLCTVDVIRDMYSYLSPESIPVPGSERWREICAEKERSPAWWAISVLERLSRGKLGGGLEGHGAVMEALLTGAQEQAEGILLWIHFLSVALPERQRSGFILLSIVRNLLALDKEFHPGDLKLTRTFHYLPSLVDLVFAAWTNKGRTVGEDLLIGAACPVIYVLKSILNTDDGRETVKDRVASEPSIASAIIQWAVRRLEATAAVLTKQVQSESEVQQAARTLGYTGHILDAGQELARIPAMAKALSGSMFFATVSKLMFSVLLAVASSPSSLRPRQKILIQWIRKQVLDIAIASSSFSPLRNWTQLIGGGYVQVLKCLVNSVEGLGFQCRYSGPGNVDVDTLQKAISMLSVHMAHPRLWKATWHQLHVPKFEAMTAALLSGPNIPQPIYVAAWDSLKSRMTSVNPSNLTCSKTGLTCDNYKCQSQSPISKIKKCSRCGRMAYCSVTCQAEDWRELHRSECMVIAINREEFIDVYSWSSRRVSIVRIEEVMKSHEATWIPGTMAHSDFKEMGMKAVFVPLGKVAKVWSSSWALWSQEPCLLPRVKLFQESFARQDPNIRLVEQVLEVGMWSVSNVVAFRRVHAGRRFYPLCSLVYYVRCSSCAAQL</sequence>
<evidence type="ECO:0000256" key="14">
    <source>
        <dbReference type="ARBA" id="ARBA00023136"/>
    </source>
</evidence>
<keyword evidence="10" id="KW-0418">Kinase</keyword>
<dbReference type="InterPro" id="IPR002893">
    <property type="entry name" value="Znf_MYND"/>
</dbReference>
<comment type="catalytic activity">
    <reaction evidence="17">
        <text>phytol + CTP = phytyl phosphate + CDP + H(+)</text>
        <dbReference type="Rhea" id="RHEA:38055"/>
        <dbReference type="ChEBI" id="CHEBI:15378"/>
        <dbReference type="ChEBI" id="CHEBI:17327"/>
        <dbReference type="ChEBI" id="CHEBI:37563"/>
        <dbReference type="ChEBI" id="CHEBI:58069"/>
        <dbReference type="ChEBI" id="CHEBI:75483"/>
        <dbReference type="EC" id="2.7.1.182"/>
    </reaction>
</comment>
<keyword evidence="13" id="KW-1133">Transmembrane helix</keyword>
<evidence type="ECO:0000313" key="20">
    <source>
        <dbReference type="EMBL" id="KAF5332187.1"/>
    </source>
</evidence>
<keyword evidence="21" id="KW-1185">Reference proteome</keyword>
<dbReference type="EMBL" id="JAACJK010000111">
    <property type="protein sequence ID" value="KAF5332187.1"/>
    <property type="molecule type" value="Genomic_DNA"/>
</dbReference>
<evidence type="ECO:0000256" key="16">
    <source>
        <dbReference type="ARBA" id="ARBA00039024"/>
    </source>
</evidence>
<dbReference type="SUPFAM" id="SSF144232">
    <property type="entry name" value="HIT/MYND zinc finger-like"/>
    <property type="match status" value="1"/>
</dbReference>
<comment type="similarity">
    <text evidence="3">Belongs to the polyprenol kinase family.</text>
</comment>
<protein>
    <recommendedName>
        <fullName evidence="16">phytol kinase</fullName>
        <ecNumber evidence="16">2.7.1.182</ecNumber>
    </recommendedName>
</protein>
<dbReference type="GO" id="GO:0008270">
    <property type="term" value="F:zinc ion binding"/>
    <property type="evidence" value="ECO:0007669"/>
    <property type="project" value="UniProtKB-KW"/>
</dbReference>
<keyword evidence="5" id="KW-0934">Plastid</keyword>
<dbReference type="EC" id="2.7.1.182" evidence="16"/>
<evidence type="ECO:0000256" key="18">
    <source>
        <dbReference type="PROSITE-ProRule" id="PRU00134"/>
    </source>
</evidence>
<dbReference type="InterPro" id="IPR039606">
    <property type="entry name" value="Phytol/farnesol_kinase"/>
</dbReference>
<proteinExistence type="inferred from homology"/>
<evidence type="ECO:0000256" key="4">
    <source>
        <dbReference type="ARBA" id="ARBA00022528"/>
    </source>
</evidence>
<dbReference type="GO" id="GO:0010276">
    <property type="term" value="F:phytol kinase activity"/>
    <property type="evidence" value="ECO:0007669"/>
    <property type="project" value="UniProtKB-EC"/>
</dbReference>
<evidence type="ECO:0000256" key="13">
    <source>
        <dbReference type="ARBA" id="ARBA00022989"/>
    </source>
</evidence>
<dbReference type="OrthoDB" id="9922773at2759"/>
<evidence type="ECO:0000256" key="11">
    <source>
        <dbReference type="ARBA" id="ARBA00022833"/>
    </source>
</evidence>
<accession>A0A8H5FD44</accession>
<evidence type="ECO:0000256" key="15">
    <source>
        <dbReference type="ARBA" id="ARBA00024015"/>
    </source>
</evidence>
<evidence type="ECO:0000256" key="12">
    <source>
        <dbReference type="ARBA" id="ARBA00022946"/>
    </source>
</evidence>
<dbReference type="PANTHER" id="PTHR32523">
    <property type="entry name" value="PHYTOL KINASE 1, CHLOROPLASTIC"/>
    <property type="match status" value="1"/>
</dbReference>
<organism evidence="20 21">
    <name type="scientific">Ephemerocybe angulata</name>
    <dbReference type="NCBI Taxonomy" id="980116"/>
    <lineage>
        <taxon>Eukaryota</taxon>
        <taxon>Fungi</taxon>
        <taxon>Dikarya</taxon>
        <taxon>Basidiomycota</taxon>
        <taxon>Agaricomycotina</taxon>
        <taxon>Agaricomycetes</taxon>
        <taxon>Agaricomycetidae</taxon>
        <taxon>Agaricales</taxon>
        <taxon>Agaricineae</taxon>
        <taxon>Psathyrellaceae</taxon>
        <taxon>Ephemerocybe</taxon>
    </lineage>
</organism>
<evidence type="ECO:0000256" key="6">
    <source>
        <dbReference type="ARBA" id="ARBA00022679"/>
    </source>
</evidence>
<comment type="subcellular location">
    <subcellularLocation>
        <location evidence="1">Membrane</location>
        <topology evidence="1">Multi-pass membrane protein</topology>
    </subcellularLocation>
    <subcellularLocation>
        <location evidence="2">Plastid</location>
        <location evidence="2">Chloroplast</location>
    </subcellularLocation>
</comment>
<dbReference type="AlphaFoldDB" id="A0A8H5FD44"/>
<keyword evidence="8" id="KW-0479">Metal-binding</keyword>
<keyword evidence="4" id="KW-0150">Chloroplast</keyword>
<dbReference type="Gene3D" id="6.10.140.2220">
    <property type="match status" value="1"/>
</dbReference>
<keyword evidence="7" id="KW-0812">Transmembrane</keyword>
<gene>
    <name evidence="20" type="ORF">D9611_008148</name>
</gene>
<dbReference type="Proteomes" id="UP000541558">
    <property type="component" value="Unassembled WGS sequence"/>
</dbReference>
<name>A0A8H5FD44_9AGAR</name>
<dbReference type="GO" id="GO:0016020">
    <property type="term" value="C:membrane"/>
    <property type="evidence" value="ECO:0007669"/>
    <property type="project" value="UniProtKB-SubCell"/>
</dbReference>
<keyword evidence="9 18" id="KW-0863">Zinc-finger</keyword>
<evidence type="ECO:0000256" key="3">
    <source>
        <dbReference type="ARBA" id="ARBA00010794"/>
    </source>
</evidence>
<evidence type="ECO:0000313" key="21">
    <source>
        <dbReference type="Proteomes" id="UP000541558"/>
    </source>
</evidence>
<evidence type="ECO:0000256" key="9">
    <source>
        <dbReference type="ARBA" id="ARBA00022771"/>
    </source>
</evidence>
<evidence type="ECO:0000256" key="10">
    <source>
        <dbReference type="ARBA" id="ARBA00022777"/>
    </source>
</evidence>
<evidence type="ECO:0000256" key="5">
    <source>
        <dbReference type="ARBA" id="ARBA00022640"/>
    </source>
</evidence>
<evidence type="ECO:0000256" key="1">
    <source>
        <dbReference type="ARBA" id="ARBA00004141"/>
    </source>
</evidence>
<evidence type="ECO:0000256" key="17">
    <source>
        <dbReference type="ARBA" id="ARBA00048889"/>
    </source>
</evidence>
<feature type="domain" description="MYND-type" evidence="19">
    <location>
        <begin position="456"/>
        <end position="497"/>
    </location>
</feature>
<evidence type="ECO:0000259" key="19">
    <source>
        <dbReference type="PROSITE" id="PS50865"/>
    </source>
</evidence>
<dbReference type="PANTHER" id="PTHR32523:SF8">
    <property type="entry name" value="DOLICHOL KINASE"/>
    <property type="match status" value="1"/>
</dbReference>
<reference evidence="20 21" key="1">
    <citation type="journal article" date="2020" name="ISME J.">
        <title>Uncovering the hidden diversity of litter-decomposition mechanisms in mushroom-forming fungi.</title>
        <authorList>
            <person name="Floudas D."/>
            <person name="Bentzer J."/>
            <person name="Ahren D."/>
            <person name="Johansson T."/>
            <person name="Persson P."/>
            <person name="Tunlid A."/>
        </authorList>
    </citation>
    <scope>NUCLEOTIDE SEQUENCE [LARGE SCALE GENOMIC DNA]</scope>
    <source>
        <strain evidence="20 21">CBS 175.51</strain>
    </source>
</reference>
<evidence type="ECO:0000256" key="8">
    <source>
        <dbReference type="ARBA" id="ARBA00022723"/>
    </source>
</evidence>